<dbReference type="HOGENOM" id="CLU_052475_0_0_3"/>
<protein>
    <recommendedName>
        <fullName evidence="6">O-antigen ligase-related domain-containing protein</fullName>
    </recommendedName>
</protein>
<evidence type="ECO:0000256" key="3">
    <source>
        <dbReference type="ARBA" id="ARBA00022989"/>
    </source>
</evidence>
<keyword evidence="3 5" id="KW-1133">Transmembrane helix</keyword>
<feature type="transmembrane region" description="Helical" evidence="5">
    <location>
        <begin position="105"/>
        <end position="126"/>
    </location>
</feature>
<dbReference type="AlphaFoldDB" id="Q319T9"/>
<feature type="transmembrane region" description="Helical" evidence="5">
    <location>
        <begin position="138"/>
        <end position="156"/>
    </location>
</feature>
<feature type="transmembrane region" description="Helical" evidence="5">
    <location>
        <begin position="215"/>
        <end position="232"/>
    </location>
</feature>
<evidence type="ECO:0000313" key="7">
    <source>
        <dbReference type="EMBL" id="ABB50356.1"/>
    </source>
</evidence>
<name>Q319T9_PROM9</name>
<dbReference type="PANTHER" id="PTHR37422:SF23">
    <property type="entry name" value="TEICHURONIC ACID BIOSYNTHESIS PROTEIN TUAE"/>
    <property type="match status" value="1"/>
</dbReference>
<dbReference type="KEGG" id="pmi:PMT9312_1297"/>
<evidence type="ECO:0000256" key="2">
    <source>
        <dbReference type="ARBA" id="ARBA00022692"/>
    </source>
</evidence>
<evidence type="ECO:0000256" key="1">
    <source>
        <dbReference type="ARBA" id="ARBA00004141"/>
    </source>
</evidence>
<evidence type="ECO:0000256" key="5">
    <source>
        <dbReference type="SAM" id="Phobius"/>
    </source>
</evidence>
<reference evidence="8" key="1">
    <citation type="submission" date="2005-07" db="EMBL/GenBank/DDBJ databases">
        <title>Complete sequence of Prochlorococcus marinus str. MIT 9312.</title>
        <authorList>
            <consortium name="US DOE Joint Genome Institute"/>
            <person name="Copeland A."/>
            <person name="Lucas S."/>
            <person name="Lapidus A."/>
            <person name="Barry K."/>
            <person name="Detter J.C."/>
            <person name="Glavina T."/>
            <person name="Hammon N."/>
            <person name="Israni S."/>
            <person name="Pitluck S."/>
            <person name="Thiel J."/>
            <person name="Schmutz J."/>
            <person name="Larimer F."/>
            <person name="Land M."/>
            <person name="Kyrpides N."/>
            <person name="Lykidis A."/>
            <person name="Richardson P."/>
        </authorList>
    </citation>
    <scope>NUCLEOTIDE SEQUENCE [LARGE SCALE GENOMIC DNA]</scope>
    <source>
        <strain evidence="8">MIT 9312</strain>
    </source>
</reference>
<comment type="subcellular location">
    <subcellularLocation>
        <location evidence="1">Membrane</location>
        <topology evidence="1">Multi-pass membrane protein</topology>
    </subcellularLocation>
</comment>
<dbReference type="EMBL" id="CP000111">
    <property type="protein sequence ID" value="ABB50356.1"/>
    <property type="molecule type" value="Genomic_DNA"/>
</dbReference>
<dbReference type="PANTHER" id="PTHR37422">
    <property type="entry name" value="TEICHURONIC ACID BIOSYNTHESIS PROTEIN TUAE"/>
    <property type="match status" value="1"/>
</dbReference>
<dbReference type="Proteomes" id="UP000002715">
    <property type="component" value="Chromosome"/>
</dbReference>
<dbReference type="InterPro" id="IPR007016">
    <property type="entry name" value="O-antigen_ligase-rel_domated"/>
</dbReference>
<gene>
    <name evidence="7" type="ordered locus">PMT9312_1297</name>
</gene>
<feature type="transmembrane region" description="Helical" evidence="5">
    <location>
        <begin position="32"/>
        <end position="58"/>
    </location>
</feature>
<feature type="transmembrane region" description="Helical" evidence="5">
    <location>
        <begin position="191"/>
        <end position="208"/>
    </location>
</feature>
<evidence type="ECO:0000256" key="4">
    <source>
        <dbReference type="ARBA" id="ARBA00023136"/>
    </source>
</evidence>
<proteinExistence type="predicted"/>
<evidence type="ECO:0000313" key="8">
    <source>
        <dbReference type="Proteomes" id="UP000002715"/>
    </source>
</evidence>
<dbReference type="eggNOG" id="COG3307">
    <property type="taxonomic scope" value="Bacteria"/>
</dbReference>
<feature type="transmembrane region" description="Helical" evidence="5">
    <location>
        <begin position="419"/>
        <end position="436"/>
    </location>
</feature>
<feature type="transmembrane region" description="Helical" evidence="5">
    <location>
        <begin position="310"/>
        <end position="330"/>
    </location>
</feature>
<feature type="transmembrane region" description="Helical" evidence="5">
    <location>
        <begin position="350"/>
        <end position="375"/>
    </location>
</feature>
<accession>Q319T9</accession>
<feature type="transmembrane region" description="Helical" evidence="5">
    <location>
        <begin position="244"/>
        <end position="273"/>
    </location>
</feature>
<keyword evidence="4 5" id="KW-0472">Membrane</keyword>
<feature type="transmembrane region" description="Helical" evidence="5">
    <location>
        <begin position="396"/>
        <end position="413"/>
    </location>
</feature>
<feature type="domain" description="O-antigen ligase-related" evidence="6">
    <location>
        <begin position="223"/>
        <end position="364"/>
    </location>
</feature>
<evidence type="ECO:0000259" key="6">
    <source>
        <dbReference type="Pfam" id="PF04932"/>
    </source>
</evidence>
<keyword evidence="2 5" id="KW-0812">Transmembrane</keyword>
<dbReference type="InterPro" id="IPR051533">
    <property type="entry name" value="WaaL-like"/>
</dbReference>
<dbReference type="GO" id="GO:0016020">
    <property type="term" value="C:membrane"/>
    <property type="evidence" value="ECO:0007669"/>
    <property type="project" value="UniProtKB-SubCell"/>
</dbReference>
<organism evidence="7 8">
    <name type="scientific">Prochlorococcus marinus (strain MIT 9312)</name>
    <dbReference type="NCBI Taxonomy" id="74546"/>
    <lineage>
        <taxon>Bacteria</taxon>
        <taxon>Bacillati</taxon>
        <taxon>Cyanobacteriota</taxon>
        <taxon>Cyanophyceae</taxon>
        <taxon>Synechococcales</taxon>
        <taxon>Prochlorococcaceae</taxon>
        <taxon>Prochlorococcus</taxon>
    </lineage>
</organism>
<feature type="transmembrane region" description="Helical" evidence="5">
    <location>
        <begin position="70"/>
        <end position="93"/>
    </location>
</feature>
<dbReference type="Pfam" id="PF04932">
    <property type="entry name" value="Wzy_C"/>
    <property type="match status" value="1"/>
</dbReference>
<dbReference type="STRING" id="74546.PMT9312_1297"/>
<sequence length="444" mass="51378">MLKDFDYRNKMLTNNFLKYAKKNYLNIGKYSFLIGVFLLPTAFVISALFLLFSLVLSFSKSKLCFLKDKLNLLVIIAIGMILFSSLINNTILIPRVLPNLDNSFVLLNLFNWIPPLLGFIGFQSYVKTEDDRLIFSKYLLSGTVPFIVSCLFQLFFDLHGPFQIFNGLIIWFQKPLEVTGGVSGLFSNRNYAGIWLSINLPFGIYLIKKNIKYKIKSLSILFITFLISYLIINTNSKNALLSMISTIIVFFGIKTFFIFSIGIIFFFVILNLLPTLNILEFIPETFLRIKRFTFFINTPRLVIFRSALNFIFQRPFLGWGSGTFALIYLAKDNMWNPPFVFHKFQHTHNLFLEMAFNFGIPISILLTSIAFYIFYKSLKVFYSNDKKDDYQNLNKAWISAGIVIFLIHLSDMTFYDGRVSMLICILFSGLRCISLTKNNLKICN</sequence>